<dbReference type="AlphaFoldDB" id="K3W836"/>
<reference evidence="1" key="3">
    <citation type="submission" date="2015-02" db="UniProtKB">
        <authorList>
            <consortium name="EnsemblProtists"/>
        </authorList>
    </citation>
    <scope>IDENTIFICATION</scope>
    <source>
        <strain evidence="1">DAOM BR144</strain>
    </source>
</reference>
<dbReference type="InParanoid" id="K3W836"/>
<evidence type="ECO:0000313" key="1">
    <source>
        <dbReference type="EnsemblProtists" id="PYU1_T001127"/>
    </source>
</evidence>
<proteinExistence type="predicted"/>
<name>K3W836_GLOUD</name>
<protein>
    <submittedName>
        <fullName evidence="1">Uncharacterized protein</fullName>
    </submittedName>
</protein>
<dbReference type="HOGENOM" id="CLU_1790792_0_0_1"/>
<sequence length="145" mass="17201">MVRRVYNSHNYLQKQSFDYKYMCFENDFLEMLTLKEEAGMVFWFRPQKNYEKLSAFIASFDDPVTKKKYNPLILKETKWLTLCGVNGWEGKVRQDGRKRDTTRAPQFTKSIARITTNIQSQSFEYVAVQEILYQSNPTLLFAPLK</sequence>
<dbReference type="Proteomes" id="UP000019132">
    <property type="component" value="Unassembled WGS sequence"/>
</dbReference>
<dbReference type="eggNOG" id="ENOG502QU3I">
    <property type="taxonomic scope" value="Eukaryota"/>
</dbReference>
<dbReference type="EnsemblProtists" id="PYU1_T001127">
    <property type="protein sequence ID" value="PYU1_T001127"/>
    <property type="gene ID" value="PYU1_G001127"/>
</dbReference>
<reference evidence="2" key="1">
    <citation type="journal article" date="2010" name="Genome Biol.">
        <title>Genome sequence of the necrotrophic plant pathogen Pythium ultimum reveals original pathogenicity mechanisms and effector repertoire.</title>
        <authorList>
            <person name="Levesque C.A."/>
            <person name="Brouwer H."/>
            <person name="Cano L."/>
            <person name="Hamilton J.P."/>
            <person name="Holt C."/>
            <person name="Huitema E."/>
            <person name="Raffaele S."/>
            <person name="Robideau G.P."/>
            <person name="Thines M."/>
            <person name="Win J."/>
            <person name="Zerillo M.M."/>
            <person name="Beakes G.W."/>
            <person name="Boore J.L."/>
            <person name="Busam D."/>
            <person name="Dumas B."/>
            <person name="Ferriera S."/>
            <person name="Fuerstenberg S.I."/>
            <person name="Gachon C.M."/>
            <person name="Gaulin E."/>
            <person name="Govers F."/>
            <person name="Grenville-Briggs L."/>
            <person name="Horner N."/>
            <person name="Hostetler J."/>
            <person name="Jiang R.H."/>
            <person name="Johnson J."/>
            <person name="Krajaejun T."/>
            <person name="Lin H."/>
            <person name="Meijer H.J."/>
            <person name="Moore B."/>
            <person name="Morris P."/>
            <person name="Phuntmart V."/>
            <person name="Puiu D."/>
            <person name="Shetty J."/>
            <person name="Stajich J.E."/>
            <person name="Tripathy S."/>
            <person name="Wawra S."/>
            <person name="van West P."/>
            <person name="Whitty B.R."/>
            <person name="Coutinho P.M."/>
            <person name="Henrissat B."/>
            <person name="Martin F."/>
            <person name="Thomas P.D."/>
            <person name="Tyler B.M."/>
            <person name="De Vries R.P."/>
            <person name="Kamoun S."/>
            <person name="Yandell M."/>
            <person name="Tisserat N."/>
            <person name="Buell C.R."/>
        </authorList>
    </citation>
    <scope>NUCLEOTIDE SEQUENCE</scope>
    <source>
        <strain evidence="2">DAOM:BR144</strain>
    </source>
</reference>
<accession>K3W836</accession>
<dbReference type="EMBL" id="GL376620">
    <property type="status" value="NOT_ANNOTATED_CDS"/>
    <property type="molecule type" value="Genomic_DNA"/>
</dbReference>
<evidence type="ECO:0000313" key="2">
    <source>
        <dbReference type="Proteomes" id="UP000019132"/>
    </source>
</evidence>
<dbReference type="VEuPathDB" id="FungiDB:PYU1_G001127"/>
<organism evidence="1 2">
    <name type="scientific">Globisporangium ultimum (strain ATCC 200006 / CBS 805.95 / DAOM BR144)</name>
    <name type="common">Pythium ultimum</name>
    <dbReference type="NCBI Taxonomy" id="431595"/>
    <lineage>
        <taxon>Eukaryota</taxon>
        <taxon>Sar</taxon>
        <taxon>Stramenopiles</taxon>
        <taxon>Oomycota</taxon>
        <taxon>Peronosporomycetes</taxon>
        <taxon>Pythiales</taxon>
        <taxon>Pythiaceae</taxon>
        <taxon>Globisporangium</taxon>
    </lineage>
</organism>
<keyword evidence="2" id="KW-1185">Reference proteome</keyword>
<reference evidence="2" key="2">
    <citation type="submission" date="2010-04" db="EMBL/GenBank/DDBJ databases">
        <authorList>
            <person name="Buell R."/>
            <person name="Hamilton J."/>
            <person name="Hostetler J."/>
        </authorList>
    </citation>
    <scope>NUCLEOTIDE SEQUENCE [LARGE SCALE GENOMIC DNA]</scope>
    <source>
        <strain evidence="2">DAOM:BR144</strain>
    </source>
</reference>